<protein>
    <submittedName>
        <fullName evidence="1">Uncharacterized protein</fullName>
    </submittedName>
</protein>
<reference evidence="1" key="2">
    <citation type="journal article" date="2015" name="Data Brief">
        <title>Shoot transcriptome of the giant reed, Arundo donax.</title>
        <authorList>
            <person name="Barrero R.A."/>
            <person name="Guerrero F.D."/>
            <person name="Moolhuijzen P."/>
            <person name="Goolsby J.A."/>
            <person name="Tidwell J."/>
            <person name="Bellgard S.E."/>
            <person name="Bellgard M.I."/>
        </authorList>
    </citation>
    <scope>NUCLEOTIDE SEQUENCE</scope>
    <source>
        <tissue evidence="1">Shoot tissue taken approximately 20 cm above the soil surface</tissue>
    </source>
</reference>
<evidence type="ECO:0000313" key="1">
    <source>
        <dbReference type="EMBL" id="JAD24735.1"/>
    </source>
</evidence>
<name>A0A0A8YH71_ARUDO</name>
<reference evidence="1" key="1">
    <citation type="submission" date="2014-09" db="EMBL/GenBank/DDBJ databases">
        <authorList>
            <person name="Magalhaes I.L.F."/>
            <person name="Oliveira U."/>
            <person name="Santos F.R."/>
            <person name="Vidigal T.H.D.A."/>
            <person name="Brescovit A.D."/>
            <person name="Santos A.J."/>
        </authorList>
    </citation>
    <scope>NUCLEOTIDE SEQUENCE</scope>
    <source>
        <tissue evidence="1">Shoot tissue taken approximately 20 cm above the soil surface</tissue>
    </source>
</reference>
<organism evidence="1">
    <name type="scientific">Arundo donax</name>
    <name type="common">Giant reed</name>
    <name type="synonym">Donax arundinaceus</name>
    <dbReference type="NCBI Taxonomy" id="35708"/>
    <lineage>
        <taxon>Eukaryota</taxon>
        <taxon>Viridiplantae</taxon>
        <taxon>Streptophyta</taxon>
        <taxon>Embryophyta</taxon>
        <taxon>Tracheophyta</taxon>
        <taxon>Spermatophyta</taxon>
        <taxon>Magnoliopsida</taxon>
        <taxon>Liliopsida</taxon>
        <taxon>Poales</taxon>
        <taxon>Poaceae</taxon>
        <taxon>PACMAD clade</taxon>
        <taxon>Arundinoideae</taxon>
        <taxon>Arundineae</taxon>
        <taxon>Arundo</taxon>
    </lineage>
</organism>
<accession>A0A0A8YH71</accession>
<dbReference type="AlphaFoldDB" id="A0A0A8YH71"/>
<proteinExistence type="predicted"/>
<sequence length="39" mass="4337">MAATNNCNSTSPAAMSVLMQVHDQHKNSETWFYQMCDGS</sequence>
<dbReference type="EMBL" id="GBRH01273160">
    <property type="protein sequence ID" value="JAD24735.1"/>
    <property type="molecule type" value="Transcribed_RNA"/>
</dbReference>